<name>A0A9X1LBH3_9PROT</name>
<organism evidence="6 7">
    <name type="scientific">Roseicella aerolata</name>
    <dbReference type="NCBI Taxonomy" id="2883479"/>
    <lineage>
        <taxon>Bacteria</taxon>
        <taxon>Pseudomonadati</taxon>
        <taxon>Pseudomonadota</taxon>
        <taxon>Alphaproteobacteria</taxon>
        <taxon>Acetobacterales</taxon>
        <taxon>Roseomonadaceae</taxon>
        <taxon>Roseicella</taxon>
    </lineage>
</organism>
<evidence type="ECO:0000259" key="5">
    <source>
        <dbReference type="Pfam" id="PF00700"/>
    </source>
</evidence>
<dbReference type="GO" id="GO:0009288">
    <property type="term" value="C:bacterial-type flagellum"/>
    <property type="evidence" value="ECO:0007669"/>
    <property type="project" value="UniProtKB-SubCell"/>
</dbReference>
<dbReference type="RefSeq" id="WP_226609535.1">
    <property type="nucleotide sequence ID" value="NZ_JAJAQI010000023.1"/>
</dbReference>
<reference evidence="6" key="1">
    <citation type="submission" date="2021-10" db="EMBL/GenBank/DDBJ databases">
        <title>Roseicella aerolatum sp. nov., isolated from aerosols of e-waste dismantling site.</title>
        <authorList>
            <person name="Qin T."/>
        </authorList>
    </citation>
    <scope>NUCLEOTIDE SEQUENCE</scope>
    <source>
        <strain evidence="6">GB24</strain>
    </source>
</reference>
<keyword evidence="6" id="KW-0282">Flagellum</keyword>
<dbReference type="InterPro" id="IPR046358">
    <property type="entry name" value="Flagellin_C"/>
</dbReference>
<dbReference type="Pfam" id="PF00669">
    <property type="entry name" value="Flagellin_N"/>
    <property type="match status" value="1"/>
</dbReference>
<dbReference type="Gene3D" id="1.20.1330.10">
    <property type="entry name" value="f41 fragment of flagellin, N-terminal domain"/>
    <property type="match status" value="1"/>
</dbReference>
<comment type="similarity">
    <text evidence="1 3">Belongs to the bacterial flagellin family.</text>
</comment>
<accession>A0A9X1LBH3</accession>
<dbReference type="EMBL" id="JAJAQI010000023">
    <property type="protein sequence ID" value="MCB4823163.1"/>
    <property type="molecule type" value="Genomic_DNA"/>
</dbReference>
<evidence type="ECO:0000256" key="2">
    <source>
        <dbReference type="ARBA" id="ARBA00023143"/>
    </source>
</evidence>
<evidence type="ECO:0000256" key="3">
    <source>
        <dbReference type="RuleBase" id="RU362073"/>
    </source>
</evidence>
<keyword evidence="6" id="KW-0966">Cell projection</keyword>
<dbReference type="GO" id="GO:0005576">
    <property type="term" value="C:extracellular region"/>
    <property type="evidence" value="ECO:0007669"/>
    <property type="project" value="UniProtKB-SubCell"/>
</dbReference>
<proteinExistence type="inferred from homology"/>
<comment type="subcellular location">
    <subcellularLocation>
        <location evidence="3">Secreted</location>
    </subcellularLocation>
    <subcellularLocation>
        <location evidence="3">Bacterial flagellum</location>
    </subcellularLocation>
</comment>
<keyword evidence="7" id="KW-1185">Reference proteome</keyword>
<evidence type="ECO:0000313" key="6">
    <source>
        <dbReference type="EMBL" id="MCB4823163.1"/>
    </source>
</evidence>
<dbReference type="AlphaFoldDB" id="A0A9X1LBH3"/>
<gene>
    <name evidence="6" type="ORF">LHA35_15625</name>
</gene>
<protein>
    <recommendedName>
        <fullName evidence="3">Flagellin</fullName>
    </recommendedName>
</protein>
<dbReference type="Gene3D" id="6.10.10.10">
    <property type="entry name" value="Flagellar export chaperone, C-terminal domain"/>
    <property type="match status" value="1"/>
</dbReference>
<dbReference type="SUPFAM" id="SSF64518">
    <property type="entry name" value="Phase 1 flagellin"/>
    <property type="match status" value="1"/>
</dbReference>
<comment type="function">
    <text evidence="3">Flagellin is the subunit protein which polymerizes to form the filaments of bacterial flagella.</text>
</comment>
<sequence>MPLNSVNTNVGAMVALQSLNRTSDELAATQKRISTGYRVADARDDGAAFAVAERIRGDMAATNSANQQLGGVKGLLDVTQTALQNVSTTLNKLKEIVVKLADGTITDEQRTQYQAQAKQLTNNIRTFIEDASYNGLNILDDASATAVKVITNGSGKYYSFSSYSALTQIYDQVSTVDGWDQASASAALTAAGAVGTAITRTLTQLNNFGSYANYVDSQITYNKAILDAQESGLGALIDADMAKESARLQALQIRQQLGTQALGIANQAPQSLLSLFRS</sequence>
<dbReference type="InterPro" id="IPR001492">
    <property type="entry name" value="Flagellin"/>
</dbReference>
<feature type="domain" description="Flagellin C-terminal" evidence="5">
    <location>
        <begin position="193"/>
        <end position="276"/>
    </location>
</feature>
<dbReference type="PRINTS" id="PR00207">
    <property type="entry name" value="FLAGELLIN"/>
</dbReference>
<dbReference type="PANTHER" id="PTHR42792:SF2">
    <property type="entry name" value="FLAGELLIN"/>
    <property type="match status" value="1"/>
</dbReference>
<feature type="domain" description="Flagellin N-terminal" evidence="4">
    <location>
        <begin position="6"/>
        <end position="142"/>
    </location>
</feature>
<dbReference type="InterPro" id="IPR042187">
    <property type="entry name" value="Flagellin_C_sub2"/>
</dbReference>
<dbReference type="Proteomes" id="UP001139311">
    <property type="component" value="Unassembled WGS sequence"/>
</dbReference>
<evidence type="ECO:0000259" key="4">
    <source>
        <dbReference type="Pfam" id="PF00669"/>
    </source>
</evidence>
<comment type="caution">
    <text evidence="6">The sequence shown here is derived from an EMBL/GenBank/DDBJ whole genome shotgun (WGS) entry which is preliminary data.</text>
</comment>
<dbReference type="InterPro" id="IPR001029">
    <property type="entry name" value="Flagellin_N"/>
</dbReference>
<dbReference type="PANTHER" id="PTHR42792">
    <property type="entry name" value="FLAGELLIN"/>
    <property type="match status" value="1"/>
</dbReference>
<evidence type="ECO:0000256" key="1">
    <source>
        <dbReference type="ARBA" id="ARBA00005709"/>
    </source>
</evidence>
<keyword evidence="3" id="KW-0964">Secreted</keyword>
<keyword evidence="6" id="KW-0969">Cilium</keyword>
<dbReference type="GO" id="GO:0005198">
    <property type="term" value="F:structural molecule activity"/>
    <property type="evidence" value="ECO:0007669"/>
    <property type="project" value="UniProtKB-UniRule"/>
</dbReference>
<evidence type="ECO:0000313" key="7">
    <source>
        <dbReference type="Proteomes" id="UP001139311"/>
    </source>
</evidence>
<dbReference type="Pfam" id="PF00700">
    <property type="entry name" value="Flagellin_C"/>
    <property type="match status" value="1"/>
</dbReference>
<keyword evidence="2 3" id="KW-0975">Bacterial flagellum</keyword>